<feature type="non-terminal residue" evidence="1">
    <location>
        <position position="1"/>
    </location>
</feature>
<organism evidence="1 2">
    <name type="scientific">Diversispora eburnea</name>
    <dbReference type="NCBI Taxonomy" id="1213867"/>
    <lineage>
        <taxon>Eukaryota</taxon>
        <taxon>Fungi</taxon>
        <taxon>Fungi incertae sedis</taxon>
        <taxon>Mucoromycota</taxon>
        <taxon>Glomeromycotina</taxon>
        <taxon>Glomeromycetes</taxon>
        <taxon>Diversisporales</taxon>
        <taxon>Diversisporaceae</taxon>
        <taxon>Diversispora</taxon>
    </lineage>
</organism>
<dbReference type="Proteomes" id="UP000789706">
    <property type="component" value="Unassembled WGS sequence"/>
</dbReference>
<evidence type="ECO:0000313" key="1">
    <source>
        <dbReference type="EMBL" id="CAG8645352.1"/>
    </source>
</evidence>
<name>A0A9N9DRH1_9GLOM</name>
<dbReference type="EMBL" id="CAJVPK010005570">
    <property type="protein sequence ID" value="CAG8645352.1"/>
    <property type="molecule type" value="Genomic_DNA"/>
</dbReference>
<feature type="non-terminal residue" evidence="1">
    <location>
        <position position="186"/>
    </location>
</feature>
<proteinExistence type="predicted"/>
<accession>A0A9N9DRH1</accession>
<sequence>DTRWNSYLTCCSITKFEPSQLNTCHRPNDPLTISQDIYSIIMNENFWKNLIKLEQLLISYCQILNILQTNKARLYEVLHGNLENSYYLFFLDFFIHFTEQNILHHHLHQELIIYIWKNGKKYTFDNETIHQFENNIYKYWYWIKDIYPKIGTVASRIFGICANAISVERLWSNMGFYHIKNRNKLK</sequence>
<comment type="caution">
    <text evidence="1">The sequence shown here is derived from an EMBL/GenBank/DDBJ whole genome shotgun (WGS) entry which is preliminary data.</text>
</comment>
<dbReference type="AlphaFoldDB" id="A0A9N9DRH1"/>
<dbReference type="SUPFAM" id="SSF53098">
    <property type="entry name" value="Ribonuclease H-like"/>
    <property type="match status" value="1"/>
</dbReference>
<gene>
    <name evidence="1" type="ORF">DEBURN_LOCUS11294</name>
</gene>
<protein>
    <submittedName>
        <fullName evidence="1">9845_t:CDS:1</fullName>
    </submittedName>
</protein>
<evidence type="ECO:0000313" key="2">
    <source>
        <dbReference type="Proteomes" id="UP000789706"/>
    </source>
</evidence>
<reference evidence="1" key="1">
    <citation type="submission" date="2021-06" db="EMBL/GenBank/DDBJ databases">
        <authorList>
            <person name="Kallberg Y."/>
            <person name="Tangrot J."/>
            <person name="Rosling A."/>
        </authorList>
    </citation>
    <scope>NUCLEOTIDE SEQUENCE</scope>
    <source>
        <strain evidence="1">AZ414A</strain>
    </source>
</reference>
<dbReference type="OrthoDB" id="2430255at2759"/>
<keyword evidence="2" id="KW-1185">Reference proteome</keyword>
<dbReference type="InterPro" id="IPR012337">
    <property type="entry name" value="RNaseH-like_sf"/>
</dbReference>